<evidence type="ECO:0000256" key="3">
    <source>
        <dbReference type="ARBA" id="ARBA00022692"/>
    </source>
</evidence>
<comment type="subcellular location">
    <subcellularLocation>
        <location evidence="1">Membrane</location>
        <topology evidence="1">Multi-pass membrane protein</topology>
    </subcellularLocation>
</comment>
<feature type="transmembrane region" description="Helical" evidence="7">
    <location>
        <begin position="386"/>
        <end position="409"/>
    </location>
</feature>
<dbReference type="InterPro" id="IPR013057">
    <property type="entry name" value="AA_transpt_TM"/>
</dbReference>
<dbReference type="FunFam" id="1.20.1740.10:FF:000039">
    <property type="entry name" value="Neutral amino acid transporter (Eurofung)"/>
    <property type="match status" value="1"/>
</dbReference>
<feature type="transmembrane region" description="Helical" evidence="7">
    <location>
        <begin position="192"/>
        <end position="213"/>
    </location>
</feature>
<feature type="transmembrane region" description="Helical" evidence="7">
    <location>
        <begin position="421"/>
        <end position="446"/>
    </location>
</feature>
<accession>A0A4R8PWT1</accession>
<sequence>MVGSVPKNKESHLDELGQVSTHSQTGVVEDDPAAGYDAVFGEIKEGGPNYRNVGWLGTAALMMKTQIGLGVLSIPGTFHVLGIVPGVICLCIIAAITTWSDYMVGVFKLNHPMVYSIDDVGQLLFGRIGREFFGAVFCLYWIFVAGSGMLGASIALNSVSTHGACTAVFVAVAAILGFSFGSIQTLGKITWFAWIGLVAILSSILTLTIAVGVQERPADAPQGGVWKSDYTVVGTPSFTEAASALSTLVFAFAGTPAFFSIVSEMRDPRHYTRALCICQGVVTGTYIAIGVIVYYFCGSYVASPALGSAGTLMKKVCYGLALPGLIVTTTLVTHLPAKYIFIRLLRGSKHLTANTAKHWIVWLSCTGGITVVAYLIASSIPVFDGLVSLVGALFGTLLSFQPMGCMWLYDNWGAGRAEKRPRWIAMVCFSVFVVVSGFFLMIAGAYGSVVGIMNTYKESGGSGAFSCADNSNSAGGH</sequence>
<evidence type="ECO:0000256" key="7">
    <source>
        <dbReference type="SAM" id="Phobius"/>
    </source>
</evidence>
<keyword evidence="4 7" id="KW-1133">Transmembrane helix</keyword>
<name>A0A4R8PWT1_9PEZI</name>
<feature type="transmembrane region" description="Helical" evidence="7">
    <location>
        <begin position="316"/>
        <end position="337"/>
    </location>
</feature>
<dbReference type="PANTHER" id="PTHR22950:SF683">
    <property type="entry name" value="AMINO ACID TRANSPORTER (EUROFUNG)"/>
    <property type="match status" value="1"/>
</dbReference>
<feature type="transmembrane region" description="Helical" evidence="7">
    <location>
        <begin position="53"/>
        <end position="74"/>
    </location>
</feature>
<evidence type="ECO:0000256" key="1">
    <source>
        <dbReference type="ARBA" id="ARBA00004141"/>
    </source>
</evidence>
<feature type="region of interest" description="Disordered" evidence="6">
    <location>
        <begin position="1"/>
        <end position="24"/>
    </location>
</feature>
<evidence type="ECO:0000313" key="9">
    <source>
        <dbReference type="EMBL" id="TDZ28710.1"/>
    </source>
</evidence>
<protein>
    <submittedName>
        <fullName evidence="9">N amino acid transport system protein</fullName>
    </submittedName>
</protein>
<dbReference type="Pfam" id="PF01490">
    <property type="entry name" value="Aa_trans"/>
    <property type="match status" value="1"/>
</dbReference>
<dbReference type="EMBL" id="QAPG01000576">
    <property type="protein sequence ID" value="TDZ28710.1"/>
    <property type="molecule type" value="Genomic_DNA"/>
</dbReference>
<feature type="transmembrane region" description="Helical" evidence="7">
    <location>
        <begin position="132"/>
        <end position="155"/>
    </location>
</feature>
<dbReference type="AlphaFoldDB" id="A0A4R8PWT1"/>
<comment type="similarity">
    <text evidence="2">Belongs to the amino acid/polyamine transporter 2 family.</text>
</comment>
<proteinExistence type="inferred from homology"/>
<dbReference type="GO" id="GO:0015179">
    <property type="term" value="F:L-amino acid transmembrane transporter activity"/>
    <property type="evidence" value="ECO:0007669"/>
    <property type="project" value="TreeGrafter"/>
</dbReference>
<feature type="transmembrane region" description="Helical" evidence="7">
    <location>
        <begin position="241"/>
        <end position="262"/>
    </location>
</feature>
<keyword evidence="3 7" id="KW-0812">Transmembrane</keyword>
<evidence type="ECO:0000313" key="10">
    <source>
        <dbReference type="Proteomes" id="UP000295083"/>
    </source>
</evidence>
<evidence type="ECO:0000256" key="5">
    <source>
        <dbReference type="ARBA" id="ARBA00023136"/>
    </source>
</evidence>
<evidence type="ECO:0000259" key="8">
    <source>
        <dbReference type="Pfam" id="PF01490"/>
    </source>
</evidence>
<feature type="transmembrane region" description="Helical" evidence="7">
    <location>
        <begin position="80"/>
        <end position="99"/>
    </location>
</feature>
<gene>
    <name evidence="9" type="primary">mtr-1</name>
    <name evidence="9" type="ORF">C8035_v009524</name>
</gene>
<feature type="transmembrane region" description="Helical" evidence="7">
    <location>
        <begin position="274"/>
        <end position="296"/>
    </location>
</feature>
<evidence type="ECO:0000256" key="2">
    <source>
        <dbReference type="ARBA" id="ARBA00008066"/>
    </source>
</evidence>
<keyword evidence="10" id="KW-1185">Reference proteome</keyword>
<feature type="transmembrane region" description="Helical" evidence="7">
    <location>
        <begin position="161"/>
        <end position="180"/>
    </location>
</feature>
<comment type="caution">
    <text evidence="9">The sequence shown here is derived from an EMBL/GenBank/DDBJ whole genome shotgun (WGS) entry which is preliminary data.</text>
</comment>
<feature type="transmembrane region" description="Helical" evidence="7">
    <location>
        <begin position="358"/>
        <end position="380"/>
    </location>
</feature>
<evidence type="ECO:0000256" key="4">
    <source>
        <dbReference type="ARBA" id="ARBA00022989"/>
    </source>
</evidence>
<dbReference type="Proteomes" id="UP000295083">
    <property type="component" value="Unassembled WGS sequence"/>
</dbReference>
<dbReference type="GO" id="GO:0016020">
    <property type="term" value="C:membrane"/>
    <property type="evidence" value="ECO:0007669"/>
    <property type="project" value="UniProtKB-SubCell"/>
</dbReference>
<evidence type="ECO:0000256" key="6">
    <source>
        <dbReference type="SAM" id="MobiDB-lite"/>
    </source>
</evidence>
<feature type="domain" description="Amino acid transporter transmembrane" evidence="8">
    <location>
        <begin position="53"/>
        <end position="448"/>
    </location>
</feature>
<dbReference type="PANTHER" id="PTHR22950">
    <property type="entry name" value="AMINO ACID TRANSPORTER"/>
    <property type="match status" value="1"/>
</dbReference>
<reference evidence="9 10" key="1">
    <citation type="submission" date="2018-11" db="EMBL/GenBank/DDBJ databases">
        <title>Genome sequence and assembly of Colletotrichum spinosum.</title>
        <authorList>
            <person name="Gan P."/>
            <person name="Shirasu K."/>
        </authorList>
    </citation>
    <scope>NUCLEOTIDE SEQUENCE [LARGE SCALE GENOMIC DNA]</scope>
    <source>
        <strain evidence="9 10">CBS 515.97</strain>
    </source>
</reference>
<keyword evidence="5 7" id="KW-0472">Membrane</keyword>
<organism evidence="9 10">
    <name type="scientific">Colletotrichum spinosum</name>
    <dbReference type="NCBI Taxonomy" id="1347390"/>
    <lineage>
        <taxon>Eukaryota</taxon>
        <taxon>Fungi</taxon>
        <taxon>Dikarya</taxon>
        <taxon>Ascomycota</taxon>
        <taxon>Pezizomycotina</taxon>
        <taxon>Sordariomycetes</taxon>
        <taxon>Hypocreomycetidae</taxon>
        <taxon>Glomerellales</taxon>
        <taxon>Glomerellaceae</taxon>
        <taxon>Colletotrichum</taxon>
        <taxon>Colletotrichum orbiculare species complex</taxon>
    </lineage>
</organism>